<name>A0A4C1ZUX2_EUMVA</name>
<dbReference type="EMBL" id="BGZK01002175">
    <property type="protein sequence ID" value="GBP91488.1"/>
    <property type="molecule type" value="Genomic_DNA"/>
</dbReference>
<organism evidence="2 3">
    <name type="scientific">Eumeta variegata</name>
    <name type="common">Bagworm moth</name>
    <name type="synonym">Eumeta japonica</name>
    <dbReference type="NCBI Taxonomy" id="151549"/>
    <lineage>
        <taxon>Eukaryota</taxon>
        <taxon>Metazoa</taxon>
        <taxon>Ecdysozoa</taxon>
        <taxon>Arthropoda</taxon>
        <taxon>Hexapoda</taxon>
        <taxon>Insecta</taxon>
        <taxon>Pterygota</taxon>
        <taxon>Neoptera</taxon>
        <taxon>Endopterygota</taxon>
        <taxon>Lepidoptera</taxon>
        <taxon>Glossata</taxon>
        <taxon>Ditrysia</taxon>
        <taxon>Tineoidea</taxon>
        <taxon>Psychidae</taxon>
        <taxon>Oiketicinae</taxon>
        <taxon>Eumeta</taxon>
    </lineage>
</organism>
<feature type="region of interest" description="Disordered" evidence="1">
    <location>
        <begin position="31"/>
        <end position="60"/>
    </location>
</feature>
<comment type="caution">
    <text evidence="2">The sequence shown here is derived from an EMBL/GenBank/DDBJ whole genome shotgun (WGS) entry which is preliminary data.</text>
</comment>
<gene>
    <name evidence="2" type="ORF">EVAR_62288_1</name>
</gene>
<keyword evidence="3" id="KW-1185">Reference proteome</keyword>
<evidence type="ECO:0000313" key="2">
    <source>
        <dbReference type="EMBL" id="GBP91488.1"/>
    </source>
</evidence>
<proteinExistence type="predicted"/>
<dbReference type="AlphaFoldDB" id="A0A4C1ZUX2"/>
<accession>A0A4C1ZUX2</accession>
<evidence type="ECO:0000256" key="1">
    <source>
        <dbReference type="SAM" id="MobiDB-lite"/>
    </source>
</evidence>
<evidence type="ECO:0000313" key="3">
    <source>
        <dbReference type="Proteomes" id="UP000299102"/>
    </source>
</evidence>
<dbReference type="Proteomes" id="UP000299102">
    <property type="component" value="Unassembled WGS sequence"/>
</dbReference>
<sequence length="144" mass="16485">MRVTVKVVIVTHAAPQESLVRCRPLRNSDALLPPRSFHSQDGTPHLSVVPTRRPSPSNRNEKIAGGRLPVTVLLKINAYALHENCLFLFRSCFNKQRQTFRGHRVGFIERFRRSARSNIDRRPRPPPAVRRPPLLHADTQIFVV</sequence>
<protein>
    <submittedName>
        <fullName evidence="2">Uncharacterized protein</fullName>
    </submittedName>
</protein>
<reference evidence="2 3" key="1">
    <citation type="journal article" date="2019" name="Commun. Biol.">
        <title>The bagworm genome reveals a unique fibroin gene that provides high tensile strength.</title>
        <authorList>
            <person name="Kono N."/>
            <person name="Nakamura H."/>
            <person name="Ohtoshi R."/>
            <person name="Tomita M."/>
            <person name="Numata K."/>
            <person name="Arakawa K."/>
        </authorList>
    </citation>
    <scope>NUCLEOTIDE SEQUENCE [LARGE SCALE GENOMIC DNA]</scope>
</reference>